<dbReference type="InterPro" id="IPR012312">
    <property type="entry name" value="Hemerythrin-like"/>
</dbReference>
<protein>
    <recommendedName>
        <fullName evidence="1">Hemerythrin-like domain-containing protein</fullName>
    </recommendedName>
</protein>
<dbReference type="AlphaFoldDB" id="A0A1X6ND76"/>
<dbReference type="PANTHER" id="PTHR38048:SF1">
    <property type="entry name" value="HEMERYTHRIN-LIKE DOMAIN-CONTAINING PROTEIN"/>
    <property type="match status" value="1"/>
</dbReference>
<organism evidence="2 3">
    <name type="scientific">Postia placenta MAD-698-R-SB12</name>
    <dbReference type="NCBI Taxonomy" id="670580"/>
    <lineage>
        <taxon>Eukaryota</taxon>
        <taxon>Fungi</taxon>
        <taxon>Dikarya</taxon>
        <taxon>Basidiomycota</taxon>
        <taxon>Agaricomycotina</taxon>
        <taxon>Agaricomycetes</taxon>
        <taxon>Polyporales</taxon>
        <taxon>Adustoporiaceae</taxon>
        <taxon>Rhodonia</taxon>
    </lineage>
</organism>
<dbReference type="CDD" id="cd12108">
    <property type="entry name" value="Hr-like"/>
    <property type="match status" value="1"/>
</dbReference>
<dbReference type="EMBL" id="KZ110592">
    <property type="protein sequence ID" value="OSX66333.1"/>
    <property type="molecule type" value="Genomic_DNA"/>
</dbReference>
<dbReference type="PANTHER" id="PTHR38048">
    <property type="entry name" value="EXPRESSED PROTEIN"/>
    <property type="match status" value="1"/>
</dbReference>
<dbReference type="GeneID" id="36332863"/>
<dbReference type="Gene3D" id="1.20.120.520">
    <property type="entry name" value="nmb1532 protein domain like"/>
    <property type="match status" value="1"/>
</dbReference>
<feature type="domain" description="Hemerythrin-like" evidence="1">
    <location>
        <begin position="8"/>
        <end position="98"/>
    </location>
</feature>
<evidence type="ECO:0000259" key="1">
    <source>
        <dbReference type="Pfam" id="PF01814"/>
    </source>
</evidence>
<dbReference type="RefSeq" id="XP_024343127.1">
    <property type="nucleotide sequence ID" value="XM_024487914.1"/>
</dbReference>
<dbReference type="Pfam" id="PF01814">
    <property type="entry name" value="Hemerythrin"/>
    <property type="match status" value="1"/>
</dbReference>
<reference evidence="2 3" key="1">
    <citation type="submission" date="2017-04" db="EMBL/GenBank/DDBJ databases">
        <title>Genome Sequence of the Model Brown-Rot Fungus Postia placenta SB12.</title>
        <authorList>
            <consortium name="DOE Joint Genome Institute"/>
            <person name="Gaskell J."/>
            <person name="Kersten P."/>
            <person name="Larrondo L.F."/>
            <person name="Canessa P."/>
            <person name="Martinez D."/>
            <person name="Hibbett D."/>
            <person name="Schmoll M."/>
            <person name="Kubicek C.P."/>
            <person name="Martinez A.T."/>
            <person name="Yadav J."/>
            <person name="Master E."/>
            <person name="Magnuson J.K."/>
            <person name="James T."/>
            <person name="Yaver D."/>
            <person name="Berka R."/>
            <person name="Labutti K."/>
            <person name="Lipzen A."/>
            <person name="Aerts A."/>
            <person name="Barry K."/>
            <person name="Henrissat B."/>
            <person name="Blanchette R."/>
            <person name="Grigoriev I."/>
            <person name="Cullen D."/>
        </authorList>
    </citation>
    <scope>NUCLEOTIDE SEQUENCE [LARGE SCALE GENOMIC DNA]</scope>
    <source>
        <strain evidence="2 3">MAD-698-R-SB12</strain>
    </source>
</reference>
<accession>A0A1X6ND76</accession>
<evidence type="ECO:0000313" key="2">
    <source>
        <dbReference type="EMBL" id="OSX66333.1"/>
    </source>
</evidence>
<dbReference type="InterPro" id="IPR053206">
    <property type="entry name" value="Dimeric_xanthone_biosynth"/>
</dbReference>
<dbReference type="OrthoDB" id="10044044at2759"/>
<dbReference type="Proteomes" id="UP000194127">
    <property type="component" value="Unassembled WGS sequence"/>
</dbReference>
<gene>
    <name evidence="2" type="ORF">POSPLADRAFT_1166328</name>
</gene>
<keyword evidence="3" id="KW-1185">Reference proteome</keyword>
<name>A0A1X6ND76_9APHY</name>
<evidence type="ECO:0000313" key="3">
    <source>
        <dbReference type="Proteomes" id="UP000194127"/>
    </source>
</evidence>
<proteinExistence type="predicted"/>
<dbReference type="STRING" id="670580.A0A1X6ND76"/>
<sequence length="119" mass="14206">MSLRMYLRVANDLVRHLNTHHTIEERYIFPVLGRRMPSFQEHDMHVKSHEAIHEGLDRLSALIKKWIAEPSTYSPTEMRGCLDSWREVLFTHLDQEVEDLSGENMKKYWKLEELDTIPM</sequence>